<evidence type="ECO:0000259" key="5">
    <source>
        <dbReference type="Pfam" id="PF00891"/>
    </source>
</evidence>
<dbReference type="InterPro" id="IPR036390">
    <property type="entry name" value="WH_DNA-bd_sf"/>
</dbReference>
<keyword evidence="8" id="KW-1185">Reference proteome</keyword>
<dbReference type="PANTHER" id="PTHR43712">
    <property type="entry name" value="PUTATIVE (AFU_ORTHOLOGUE AFUA_4G14580)-RELATED"/>
    <property type="match status" value="1"/>
</dbReference>
<dbReference type="InterPro" id="IPR001077">
    <property type="entry name" value="COMT_C"/>
</dbReference>
<dbReference type="PROSITE" id="PS51683">
    <property type="entry name" value="SAM_OMT_II"/>
    <property type="match status" value="1"/>
</dbReference>
<dbReference type="PIRSF" id="PIRSF005739">
    <property type="entry name" value="O-mtase"/>
    <property type="match status" value="1"/>
</dbReference>
<dbReference type="Gene3D" id="1.10.287.1350">
    <property type="match status" value="1"/>
</dbReference>
<dbReference type="AlphaFoldDB" id="A0A918DZT3"/>
<evidence type="ECO:0000256" key="1">
    <source>
        <dbReference type="ARBA" id="ARBA00022603"/>
    </source>
</evidence>
<dbReference type="SUPFAM" id="SSF46785">
    <property type="entry name" value="Winged helix' DNA-binding domain"/>
    <property type="match status" value="1"/>
</dbReference>
<dbReference type="RefSeq" id="WP_189134136.1">
    <property type="nucleotide sequence ID" value="NZ_BMMS01000024.1"/>
</dbReference>
<dbReference type="InterPro" id="IPR029063">
    <property type="entry name" value="SAM-dependent_MTases_sf"/>
</dbReference>
<comment type="caution">
    <text evidence="7">The sequence shown here is derived from an EMBL/GenBank/DDBJ whole genome shotgun (WGS) entry which is preliminary data.</text>
</comment>
<dbReference type="GO" id="GO:0046983">
    <property type="term" value="F:protein dimerization activity"/>
    <property type="evidence" value="ECO:0007669"/>
    <property type="project" value="InterPro"/>
</dbReference>
<organism evidence="7 8">
    <name type="scientific">Wenjunlia tyrosinilytica</name>
    <dbReference type="NCBI Taxonomy" id="1544741"/>
    <lineage>
        <taxon>Bacteria</taxon>
        <taxon>Bacillati</taxon>
        <taxon>Actinomycetota</taxon>
        <taxon>Actinomycetes</taxon>
        <taxon>Kitasatosporales</taxon>
        <taxon>Streptomycetaceae</taxon>
        <taxon>Wenjunlia</taxon>
    </lineage>
</organism>
<dbReference type="SUPFAM" id="SSF53335">
    <property type="entry name" value="S-adenosyl-L-methionine-dependent methyltransferases"/>
    <property type="match status" value="1"/>
</dbReference>
<dbReference type="EMBL" id="BMMS01000024">
    <property type="protein sequence ID" value="GGO94980.1"/>
    <property type="molecule type" value="Genomic_DNA"/>
</dbReference>
<dbReference type="GO" id="GO:0008171">
    <property type="term" value="F:O-methyltransferase activity"/>
    <property type="evidence" value="ECO:0007669"/>
    <property type="project" value="InterPro"/>
</dbReference>
<protein>
    <submittedName>
        <fullName evidence="7">O-methyltransferase</fullName>
    </submittedName>
</protein>
<dbReference type="Proteomes" id="UP000641932">
    <property type="component" value="Unassembled WGS sequence"/>
</dbReference>
<keyword evidence="1" id="KW-0489">Methyltransferase</keyword>
<dbReference type="Gene3D" id="3.40.50.150">
    <property type="entry name" value="Vaccinia Virus protein VP39"/>
    <property type="match status" value="1"/>
</dbReference>
<dbReference type="InterPro" id="IPR012967">
    <property type="entry name" value="COMT_dimerisation"/>
</dbReference>
<keyword evidence="3" id="KW-0949">S-adenosyl-L-methionine</keyword>
<dbReference type="PANTHER" id="PTHR43712:SF2">
    <property type="entry name" value="O-METHYLTRANSFERASE CICE"/>
    <property type="match status" value="1"/>
</dbReference>
<feature type="domain" description="O-methyltransferase dimerisation" evidence="6">
    <location>
        <begin position="17"/>
        <end position="94"/>
    </location>
</feature>
<evidence type="ECO:0000256" key="2">
    <source>
        <dbReference type="ARBA" id="ARBA00022679"/>
    </source>
</evidence>
<accession>A0A918DZT3</accession>
<keyword evidence="2" id="KW-0808">Transferase</keyword>
<dbReference type="GO" id="GO:0032259">
    <property type="term" value="P:methylation"/>
    <property type="evidence" value="ECO:0007669"/>
    <property type="project" value="UniProtKB-KW"/>
</dbReference>
<dbReference type="InterPro" id="IPR016461">
    <property type="entry name" value="COMT-like"/>
</dbReference>
<evidence type="ECO:0000256" key="4">
    <source>
        <dbReference type="PIRSR" id="PIRSR005739-1"/>
    </source>
</evidence>
<dbReference type="Pfam" id="PF00891">
    <property type="entry name" value="Methyltransf_2"/>
    <property type="match status" value="1"/>
</dbReference>
<feature type="domain" description="O-methyltransferase C-terminal" evidence="5">
    <location>
        <begin position="118"/>
        <end position="325"/>
    </location>
</feature>
<evidence type="ECO:0000313" key="8">
    <source>
        <dbReference type="Proteomes" id="UP000641932"/>
    </source>
</evidence>
<dbReference type="Pfam" id="PF08100">
    <property type="entry name" value="Dimerisation"/>
    <property type="match status" value="1"/>
</dbReference>
<evidence type="ECO:0000256" key="3">
    <source>
        <dbReference type="ARBA" id="ARBA00022691"/>
    </source>
</evidence>
<feature type="active site" description="Proton acceptor" evidence="4">
    <location>
        <position position="255"/>
    </location>
</feature>
<sequence length="353" mass="37204">MTQADAPRAAAVGRLQDLLFGYATAAMVHTAVGMGVFDLIDDNDGKPAHAPELAASVGADPDAFNRLLRALAVQGVLEEAGEGCYQHTELSRLLRSDAPGGVARMARLSALPAIRDPWTHLDEAVRTGGSVFAKVFGRPMFQHFAEDPESGGIFNEGMTANTQLFGARAAESVDLSGATTVADIGGGHGALLAALLRLHPHVYGVLFDLEPVVKGAVADLTEGGGLADRCRIVAGDAHNEIPVEADVYLLKHILHMWDDETSVRALRNIAASARPGARVLVLEMLIGGGGPYATYHSFLDLFMLLSPGGRERTEAEFATLFERAGLVHHGVTPVTGGQLALIEARVPDPAARS</sequence>
<dbReference type="InterPro" id="IPR036388">
    <property type="entry name" value="WH-like_DNA-bd_sf"/>
</dbReference>
<gene>
    <name evidence="7" type="ORF">GCM10012280_51140</name>
</gene>
<reference evidence="7" key="1">
    <citation type="journal article" date="2014" name="Int. J. Syst. Evol. Microbiol.">
        <title>Complete genome sequence of Corynebacterium casei LMG S-19264T (=DSM 44701T), isolated from a smear-ripened cheese.</title>
        <authorList>
            <consortium name="US DOE Joint Genome Institute (JGI-PGF)"/>
            <person name="Walter F."/>
            <person name="Albersmeier A."/>
            <person name="Kalinowski J."/>
            <person name="Ruckert C."/>
        </authorList>
    </citation>
    <scope>NUCLEOTIDE SEQUENCE</scope>
    <source>
        <strain evidence="7">CGMCC 4.7201</strain>
    </source>
</reference>
<reference evidence="7" key="2">
    <citation type="submission" date="2020-09" db="EMBL/GenBank/DDBJ databases">
        <authorList>
            <person name="Sun Q."/>
            <person name="Zhou Y."/>
        </authorList>
    </citation>
    <scope>NUCLEOTIDE SEQUENCE</scope>
    <source>
        <strain evidence="7">CGMCC 4.7201</strain>
    </source>
</reference>
<dbReference type="Gene3D" id="1.10.10.10">
    <property type="entry name" value="Winged helix-like DNA-binding domain superfamily/Winged helix DNA-binding domain"/>
    <property type="match status" value="1"/>
</dbReference>
<name>A0A918DZT3_9ACTN</name>
<evidence type="ECO:0000313" key="7">
    <source>
        <dbReference type="EMBL" id="GGO94980.1"/>
    </source>
</evidence>
<proteinExistence type="predicted"/>
<evidence type="ECO:0000259" key="6">
    <source>
        <dbReference type="Pfam" id="PF08100"/>
    </source>
</evidence>